<dbReference type="GO" id="GO:0004803">
    <property type="term" value="F:transposase activity"/>
    <property type="evidence" value="ECO:0007669"/>
    <property type="project" value="InterPro"/>
</dbReference>
<name>A0A127KA26_9RHOO</name>
<reference evidence="2" key="1">
    <citation type="submission" date="2016-03" db="EMBL/GenBank/DDBJ databases">
        <authorList>
            <person name="Ma C."/>
            <person name="Zhou S."/>
            <person name="Yang G."/>
        </authorList>
    </citation>
    <scope>NUCLEOTIDE SEQUENCE [LARGE SCALE GENOMIC DNA]</scope>
    <source>
        <strain evidence="2">SgZ-1</strain>
    </source>
</reference>
<dbReference type="AlphaFoldDB" id="A0A127KA26"/>
<dbReference type="SUPFAM" id="SSF46689">
    <property type="entry name" value="Homeodomain-like"/>
    <property type="match status" value="1"/>
</dbReference>
<dbReference type="KEGG" id="thu:AC731_018685"/>
<protein>
    <submittedName>
        <fullName evidence="1">Transposase</fullName>
    </submittedName>
</protein>
<dbReference type="GO" id="GO:0003677">
    <property type="term" value="F:DNA binding"/>
    <property type="evidence" value="ECO:0007669"/>
    <property type="project" value="InterPro"/>
</dbReference>
<dbReference type="InterPro" id="IPR002514">
    <property type="entry name" value="Transposase_8"/>
</dbReference>
<accession>A0A127KA26</accession>
<keyword evidence="2" id="KW-1185">Reference proteome</keyword>
<dbReference type="RefSeq" id="WP_048708411.1">
    <property type="nucleotide sequence ID" value="NZ_CP014646.1"/>
</dbReference>
<dbReference type="GO" id="GO:0006313">
    <property type="term" value="P:DNA transposition"/>
    <property type="evidence" value="ECO:0007669"/>
    <property type="project" value="InterPro"/>
</dbReference>
<dbReference type="Proteomes" id="UP000036902">
    <property type="component" value="Chromosome"/>
</dbReference>
<dbReference type="EMBL" id="CP014646">
    <property type="protein sequence ID" value="AMO38796.1"/>
    <property type="molecule type" value="Genomic_DNA"/>
</dbReference>
<sequence>MDVVIPRRTRRTHSEAFKQSVISACREPGISVTGVALANGLNANQVHRWIRGRGVEPPSRRRPASAELTTLSEPGFVPAQVAPAVGEAVIRLEAQRGNTRVKLEWPLQAADACGAWLREWLA</sequence>
<evidence type="ECO:0000313" key="1">
    <source>
        <dbReference type="EMBL" id="AMO38796.1"/>
    </source>
</evidence>
<proteinExistence type="predicted"/>
<organism evidence="1 2">
    <name type="scientific">Thauera humireducens</name>
    <dbReference type="NCBI Taxonomy" id="1134435"/>
    <lineage>
        <taxon>Bacteria</taxon>
        <taxon>Pseudomonadati</taxon>
        <taxon>Pseudomonadota</taxon>
        <taxon>Betaproteobacteria</taxon>
        <taxon>Rhodocyclales</taxon>
        <taxon>Zoogloeaceae</taxon>
        <taxon>Thauera</taxon>
    </lineage>
</organism>
<dbReference type="InterPro" id="IPR009057">
    <property type="entry name" value="Homeodomain-like_sf"/>
</dbReference>
<evidence type="ECO:0000313" key="2">
    <source>
        <dbReference type="Proteomes" id="UP000036902"/>
    </source>
</evidence>
<dbReference type="Pfam" id="PF01527">
    <property type="entry name" value="HTH_Tnp_1"/>
    <property type="match status" value="1"/>
</dbReference>
<gene>
    <name evidence="1" type="ORF">AC731_018685</name>
</gene>